<dbReference type="OrthoDB" id="1750639at2759"/>
<comment type="caution">
    <text evidence="4">The sequence shown here is derived from an EMBL/GenBank/DDBJ whole genome shotgun (WGS) entry which is preliminary data.</text>
</comment>
<dbReference type="InterPro" id="IPR012337">
    <property type="entry name" value="RNaseH-like_sf"/>
</dbReference>
<name>A0A6D2K833_9BRAS</name>
<dbReference type="GO" id="GO:0015074">
    <property type="term" value="P:DNA integration"/>
    <property type="evidence" value="ECO:0007669"/>
    <property type="project" value="InterPro"/>
</dbReference>
<feature type="domain" description="Integrase catalytic" evidence="3">
    <location>
        <begin position="395"/>
        <end position="568"/>
    </location>
</feature>
<evidence type="ECO:0000256" key="1">
    <source>
        <dbReference type="ARBA" id="ARBA00022670"/>
    </source>
</evidence>
<dbReference type="PROSITE" id="PS50994">
    <property type="entry name" value="INTEGRASE"/>
    <property type="match status" value="1"/>
</dbReference>
<dbReference type="EMBL" id="CACVBM020001407">
    <property type="protein sequence ID" value="CAA7049223.1"/>
    <property type="molecule type" value="Genomic_DNA"/>
</dbReference>
<dbReference type="GO" id="GO:0008233">
    <property type="term" value="F:peptidase activity"/>
    <property type="evidence" value="ECO:0007669"/>
    <property type="project" value="UniProtKB-KW"/>
</dbReference>
<dbReference type="InterPro" id="IPR036397">
    <property type="entry name" value="RNaseH_sf"/>
</dbReference>
<sequence>MAQYRPLRVCKCGKCECDLATAQEQDREAEKVHEFLFGLDDNYRTVRSTLVSRTPLQPLEEVYNIVRQEEDLKTTVRHSEEMPEVTAHAVQARPRMTVARSDTPDNSVLCKHCHRSGHSSDSCFAVIGYPEWWGERPRSRITQGRGRGGIVGAAPVGRGRNVNYANAVQVPAPPTNEIVNYTITDRDRDGVSGLNDAQWRALMNLLNGGANTSSEKLSGKSTIPSWIMDTGASHHITGNFSLLTDVRNMDPVLIILADGRERISIVQGTVLLGSHLILKSVFFVEGFHTDLISVGQLMDENNCVVQLADQFLVVQDRISRMVIGAGKRESGTFSFRRAELSASVRTCDDKSYELWHHRLGHPSAQVVGSLPHVSVSVSDVSNKACDVCFRAKQTRSSFPTSINKTTEAFQLIHSDLWGPYRTTSNCGARYFLTIVDDFSRCVWIYLLSDKTEAPIQLRNFFSMVERQFNRKVQTFRSDNGTEFTSLTNYFLQHGILHKTSCVGTPQQNGRAERKHRHILNVARALRFQSNLPIEFWGECILTAGYLMNRTPSAVLQGKTPFEMLYQKVPDYTHLRVFGSLCYSHNQAHKGDKFASRSRKCVFIGYPYGKKGWRLFDLEKQEFFVSRDVVFFENQFPFSDEPQNITTTISNEEGVLWAPISTGPFVEEENRPNNSLSPLVSPIETPIEENIMSTPSSPSPTPLHDNSAQLSPDSPPATDSSPSPSPTLTSDPPSPSPVPPPPAELLGRGQRRKTQSVTLRNYVTNNAQTQLLDKSGAKTLYPIANYVSSGRFSVSHRAYLAAIVENVEPRSFKLAFSNIRWRHAMRVEVDALEENQTWTLEELPPGKRAIGSKWVYKIKYNSDGTINATKPD</sequence>
<dbReference type="Pfam" id="PF13976">
    <property type="entry name" value="gag_pre-integrs"/>
    <property type="match status" value="1"/>
</dbReference>
<keyword evidence="1" id="KW-0645">Protease</keyword>
<dbReference type="GO" id="GO:0003676">
    <property type="term" value="F:nucleic acid binding"/>
    <property type="evidence" value="ECO:0007669"/>
    <property type="project" value="InterPro"/>
</dbReference>
<dbReference type="InterPro" id="IPR025724">
    <property type="entry name" value="GAG-pre-integrase_dom"/>
</dbReference>
<dbReference type="Proteomes" id="UP000467841">
    <property type="component" value="Unassembled WGS sequence"/>
</dbReference>
<dbReference type="GO" id="GO:0006508">
    <property type="term" value="P:proteolysis"/>
    <property type="evidence" value="ECO:0007669"/>
    <property type="project" value="UniProtKB-KW"/>
</dbReference>
<dbReference type="InterPro" id="IPR057670">
    <property type="entry name" value="SH3_retrovirus"/>
</dbReference>
<feature type="compositionally biased region" description="Pro residues" evidence="2">
    <location>
        <begin position="731"/>
        <end position="742"/>
    </location>
</feature>
<evidence type="ECO:0000256" key="2">
    <source>
        <dbReference type="SAM" id="MobiDB-lite"/>
    </source>
</evidence>
<evidence type="ECO:0000259" key="3">
    <source>
        <dbReference type="PROSITE" id="PS50994"/>
    </source>
</evidence>
<dbReference type="InterPro" id="IPR039537">
    <property type="entry name" value="Retrotran_Ty1/copia-like"/>
</dbReference>
<dbReference type="PANTHER" id="PTHR42648">
    <property type="entry name" value="TRANSPOSASE, PUTATIVE-RELATED"/>
    <property type="match status" value="1"/>
</dbReference>
<keyword evidence="5" id="KW-1185">Reference proteome</keyword>
<accession>A0A6D2K833</accession>
<reference evidence="4" key="1">
    <citation type="submission" date="2020-01" db="EMBL/GenBank/DDBJ databases">
        <authorList>
            <person name="Mishra B."/>
        </authorList>
    </citation>
    <scope>NUCLEOTIDE SEQUENCE [LARGE SCALE GENOMIC DNA]</scope>
</reference>
<dbReference type="Gene3D" id="3.30.420.10">
    <property type="entry name" value="Ribonuclease H-like superfamily/Ribonuclease H"/>
    <property type="match status" value="1"/>
</dbReference>
<evidence type="ECO:0000313" key="5">
    <source>
        <dbReference type="Proteomes" id="UP000467841"/>
    </source>
</evidence>
<dbReference type="PANTHER" id="PTHR42648:SF31">
    <property type="entry name" value="RNA-DIRECTED DNA POLYMERASE"/>
    <property type="match status" value="1"/>
</dbReference>
<dbReference type="AlphaFoldDB" id="A0A6D2K833"/>
<organism evidence="4 5">
    <name type="scientific">Microthlaspi erraticum</name>
    <dbReference type="NCBI Taxonomy" id="1685480"/>
    <lineage>
        <taxon>Eukaryota</taxon>
        <taxon>Viridiplantae</taxon>
        <taxon>Streptophyta</taxon>
        <taxon>Embryophyta</taxon>
        <taxon>Tracheophyta</taxon>
        <taxon>Spermatophyta</taxon>
        <taxon>Magnoliopsida</taxon>
        <taxon>eudicotyledons</taxon>
        <taxon>Gunneridae</taxon>
        <taxon>Pentapetalae</taxon>
        <taxon>rosids</taxon>
        <taxon>malvids</taxon>
        <taxon>Brassicales</taxon>
        <taxon>Brassicaceae</taxon>
        <taxon>Coluteocarpeae</taxon>
        <taxon>Microthlaspi</taxon>
    </lineage>
</organism>
<feature type="compositionally biased region" description="Low complexity" evidence="2">
    <location>
        <begin position="715"/>
        <end position="730"/>
    </location>
</feature>
<feature type="region of interest" description="Disordered" evidence="2">
    <location>
        <begin position="688"/>
        <end position="753"/>
    </location>
</feature>
<dbReference type="InterPro" id="IPR001584">
    <property type="entry name" value="Integrase_cat-core"/>
</dbReference>
<evidence type="ECO:0000313" key="4">
    <source>
        <dbReference type="EMBL" id="CAA7049223.1"/>
    </source>
</evidence>
<proteinExistence type="predicted"/>
<protein>
    <recommendedName>
        <fullName evidence="3">Integrase catalytic domain-containing protein</fullName>
    </recommendedName>
</protein>
<dbReference type="InterPro" id="IPR054722">
    <property type="entry name" value="PolX-like_BBD"/>
</dbReference>
<gene>
    <name evidence="4" type="ORF">MERR_LOCUS36458</name>
</gene>
<dbReference type="Pfam" id="PF22936">
    <property type="entry name" value="Pol_BBD"/>
    <property type="match status" value="1"/>
</dbReference>
<keyword evidence="1" id="KW-0378">Hydrolase</keyword>
<dbReference type="Pfam" id="PF25597">
    <property type="entry name" value="SH3_retrovirus"/>
    <property type="match status" value="1"/>
</dbReference>
<dbReference type="SUPFAM" id="SSF53098">
    <property type="entry name" value="Ribonuclease H-like"/>
    <property type="match status" value="1"/>
</dbReference>
<dbReference type="Pfam" id="PF00665">
    <property type="entry name" value="rve"/>
    <property type="match status" value="1"/>
</dbReference>